<dbReference type="Gene3D" id="3.20.20.240">
    <property type="entry name" value="Methylmalonyl-CoA mutase"/>
    <property type="match status" value="1"/>
</dbReference>
<name>A0ABP8HGH6_9BURK</name>
<proteinExistence type="predicted"/>
<keyword evidence="4" id="KW-1185">Reference proteome</keyword>
<dbReference type="Pfam" id="PF00795">
    <property type="entry name" value="CN_hydrolase"/>
    <property type="match status" value="1"/>
</dbReference>
<evidence type="ECO:0000256" key="1">
    <source>
        <dbReference type="SAM" id="MobiDB-lite"/>
    </source>
</evidence>
<dbReference type="PROSITE" id="PS50263">
    <property type="entry name" value="CN_HYDROLASE"/>
    <property type="match status" value="1"/>
</dbReference>
<evidence type="ECO:0000313" key="4">
    <source>
        <dbReference type="Proteomes" id="UP001501671"/>
    </source>
</evidence>
<dbReference type="InterPro" id="IPR016779">
    <property type="entry name" value="rSAM_MSMEG0568"/>
</dbReference>
<organism evidence="3 4">
    <name type="scientific">Pigmentiphaga soli</name>
    <dbReference type="NCBI Taxonomy" id="1007095"/>
    <lineage>
        <taxon>Bacteria</taxon>
        <taxon>Pseudomonadati</taxon>
        <taxon>Pseudomonadota</taxon>
        <taxon>Betaproteobacteria</taxon>
        <taxon>Burkholderiales</taxon>
        <taxon>Alcaligenaceae</taxon>
        <taxon>Pigmentiphaga</taxon>
    </lineage>
</organism>
<sequence length="542" mass="58502">MQLYERAMAVPGPVTQAVAERARAGGIVVVLGVNERDHGSLYNTQLVFDGDGRLAQRRRKITPTFHERMIWGQGDGSGLEVVHTTAGRVGALACWEHYNPLARYALMLVDERAFMVPVHTSSAWDSPCVASAPDAQGRSTLMRGAIPIASIAFPRPPRFCAMQTLDGVPYSHIATLHGADVLATTVLQTCIRYESRRKACQFCAIGQSLAAGRTVARKTPEQLAEVARAAVLLDGIRHMVMTTGTPNAIDRGAAILCDSAFAVKAAVDLPIQGQCEPPDDDRWFARMKAAGIDTLGMHLEAVTPAVRARIMPGKAAVPVERYLEAFEAAVAVFGRGPQGLSVAFDLPTHRGYDSDHPEAAADVGRAGVAVDSVEDMKRLFDGIALDRVSVSMTMSGAVLPVLGCFIVAAREAGVEPAQPAGTIQNDILKEFQVRNAYVFGPWPSLRIAADGGRLPRSQACACIARPRAGRWPRRSRSTMPCAPRWKRWRRCSAAPSRCTPMPATRRCRCRRTALRVWRAIPSSSCSTRPGCARSPIPGPAPT</sequence>
<dbReference type="Pfam" id="PF04055">
    <property type="entry name" value="Radical_SAM"/>
    <property type="match status" value="1"/>
</dbReference>
<dbReference type="InterPro" id="IPR003010">
    <property type="entry name" value="C-N_Hydrolase"/>
</dbReference>
<dbReference type="PANTHER" id="PTHR48101">
    <property type="entry name" value="METHYLMALONYL-COA MUTASE, MITOCHONDRIAL-RELATED"/>
    <property type="match status" value="1"/>
</dbReference>
<dbReference type="Proteomes" id="UP001501671">
    <property type="component" value="Unassembled WGS sequence"/>
</dbReference>
<dbReference type="SFLD" id="SFLDS00029">
    <property type="entry name" value="Radical_SAM"/>
    <property type="match status" value="1"/>
</dbReference>
<dbReference type="InterPro" id="IPR036526">
    <property type="entry name" value="C-N_Hydrolase_sf"/>
</dbReference>
<dbReference type="PROSITE" id="PS00921">
    <property type="entry name" value="NITRIL_CHT_2"/>
    <property type="match status" value="1"/>
</dbReference>
<dbReference type="InterPro" id="IPR058240">
    <property type="entry name" value="rSAM_sf"/>
</dbReference>
<dbReference type="SFLD" id="SFLDG01107">
    <property type="entry name" value="Uncharacterised_Radical_SAM_Su"/>
    <property type="match status" value="1"/>
</dbReference>
<dbReference type="InterPro" id="IPR006099">
    <property type="entry name" value="MeMalonylCoA_mutase_a/b_cat"/>
</dbReference>
<protein>
    <recommendedName>
        <fullName evidence="2">CN hydrolase domain-containing protein</fullName>
    </recommendedName>
</protein>
<dbReference type="SUPFAM" id="SSF102114">
    <property type="entry name" value="Radical SAM enzymes"/>
    <property type="match status" value="1"/>
</dbReference>
<dbReference type="SUPFAM" id="SSF51703">
    <property type="entry name" value="Cobalamin (vitamin B12)-dependent enzymes"/>
    <property type="match status" value="1"/>
</dbReference>
<evidence type="ECO:0000259" key="2">
    <source>
        <dbReference type="PROSITE" id="PS50263"/>
    </source>
</evidence>
<dbReference type="PANTHER" id="PTHR48101:SF4">
    <property type="entry name" value="METHYLMALONYL-COA MUTASE, MITOCHONDRIAL"/>
    <property type="match status" value="1"/>
</dbReference>
<dbReference type="SUPFAM" id="SSF56317">
    <property type="entry name" value="Carbon-nitrogen hydrolase"/>
    <property type="match status" value="1"/>
</dbReference>
<reference evidence="4" key="1">
    <citation type="journal article" date="2019" name="Int. J. Syst. Evol. Microbiol.">
        <title>The Global Catalogue of Microorganisms (GCM) 10K type strain sequencing project: providing services to taxonomists for standard genome sequencing and annotation.</title>
        <authorList>
            <consortium name="The Broad Institute Genomics Platform"/>
            <consortium name="The Broad Institute Genome Sequencing Center for Infectious Disease"/>
            <person name="Wu L."/>
            <person name="Ma J."/>
        </authorList>
    </citation>
    <scope>NUCLEOTIDE SEQUENCE [LARGE SCALE GENOMIC DNA]</scope>
    <source>
        <strain evidence="4">JCM 17666</strain>
    </source>
</reference>
<dbReference type="InterPro" id="IPR016176">
    <property type="entry name" value="Cbl-dep_enz_cat"/>
</dbReference>
<feature type="domain" description="CN hydrolase" evidence="2">
    <location>
        <begin position="1"/>
        <end position="233"/>
    </location>
</feature>
<dbReference type="EMBL" id="BAABFO010000020">
    <property type="protein sequence ID" value="GAA4338865.1"/>
    <property type="molecule type" value="Genomic_DNA"/>
</dbReference>
<dbReference type="Pfam" id="PF01642">
    <property type="entry name" value="MM_CoA_mutase"/>
    <property type="match status" value="1"/>
</dbReference>
<accession>A0ABP8HGH6</accession>
<dbReference type="NCBIfam" id="TIGR04043">
    <property type="entry name" value="rSAM_MSMEG_0568"/>
    <property type="match status" value="1"/>
</dbReference>
<evidence type="ECO:0000313" key="3">
    <source>
        <dbReference type="EMBL" id="GAA4338865.1"/>
    </source>
</evidence>
<feature type="region of interest" description="Disordered" evidence="1">
    <location>
        <begin position="523"/>
        <end position="542"/>
    </location>
</feature>
<dbReference type="Gene3D" id="3.60.110.10">
    <property type="entry name" value="Carbon-nitrogen hydrolase"/>
    <property type="match status" value="1"/>
</dbReference>
<dbReference type="InterPro" id="IPR007197">
    <property type="entry name" value="rSAM"/>
</dbReference>
<dbReference type="InterPro" id="IPR000132">
    <property type="entry name" value="Nitrilase/CN_hydratase_CS"/>
</dbReference>
<gene>
    <name evidence="3" type="ORF">GCM10023144_36390</name>
</gene>
<comment type="caution">
    <text evidence="3">The sequence shown here is derived from an EMBL/GenBank/DDBJ whole genome shotgun (WGS) entry which is preliminary data.</text>
</comment>